<dbReference type="Proteomes" id="UP000886595">
    <property type="component" value="Unassembled WGS sequence"/>
</dbReference>
<protein>
    <submittedName>
        <fullName evidence="2">Uncharacterized protein</fullName>
    </submittedName>
</protein>
<keyword evidence="1" id="KW-1133">Transmembrane helix</keyword>
<reference evidence="2 3" key="1">
    <citation type="submission" date="2020-02" db="EMBL/GenBank/DDBJ databases">
        <authorList>
            <person name="Ma Q."/>
            <person name="Huang Y."/>
            <person name="Song X."/>
            <person name="Pei D."/>
        </authorList>
    </citation>
    <scope>NUCLEOTIDE SEQUENCE [LARGE SCALE GENOMIC DNA]</scope>
    <source>
        <strain evidence="2">Sxm20200214</strain>
        <tissue evidence="2">Leaf</tissue>
    </source>
</reference>
<keyword evidence="3" id="KW-1185">Reference proteome</keyword>
<organism evidence="2 3">
    <name type="scientific">Brassica carinata</name>
    <name type="common">Ethiopian mustard</name>
    <name type="synonym">Abyssinian cabbage</name>
    <dbReference type="NCBI Taxonomy" id="52824"/>
    <lineage>
        <taxon>Eukaryota</taxon>
        <taxon>Viridiplantae</taxon>
        <taxon>Streptophyta</taxon>
        <taxon>Embryophyta</taxon>
        <taxon>Tracheophyta</taxon>
        <taxon>Spermatophyta</taxon>
        <taxon>Magnoliopsida</taxon>
        <taxon>eudicotyledons</taxon>
        <taxon>Gunneridae</taxon>
        <taxon>Pentapetalae</taxon>
        <taxon>rosids</taxon>
        <taxon>malvids</taxon>
        <taxon>Brassicales</taxon>
        <taxon>Brassicaceae</taxon>
        <taxon>Brassiceae</taxon>
        <taxon>Brassica</taxon>
    </lineage>
</organism>
<evidence type="ECO:0000313" key="2">
    <source>
        <dbReference type="EMBL" id="KAG2298465.1"/>
    </source>
</evidence>
<sequence length="172" mass="19734">MSKGYRFWHQIFHGKTIAYGPHLLFTCSVLLSFGGLSIILHQPLLDPQTNLCTKIIASAEVSRMGCFFSLYCVLTPILDEMTISVELLSVENGVWRKALVINSRVFAAAHFSREDMRKKKEREREGIQEDMGAFEDQVKMRAKELKHLFKKSIKVVGKSCKKGWSKVKNLRR</sequence>
<gene>
    <name evidence="2" type="ORF">Bca52824_034937</name>
</gene>
<feature type="transmembrane region" description="Helical" evidence="1">
    <location>
        <begin position="21"/>
        <end position="40"/>
    </location>
</feature>
<name>A0A8X7S488_BRACI</name>
<evidence type="ECO:0000256" key="1">
    <source>
        <dbReference type="SAM" id="Phobius"/>
    </source>
</evidence>
<evidence type="ECO:0000313" key="3">
    <source>
        <dbReference type="Proteomes" id="UP000886595"/>
    </source>
</evidence>
<proteinExistence type="predicted"/>
<dbReference type="OrthoDB" id="1591000at2759"/>
<comment type="caution">
    <text evidence="2">The sequence shown here is derived from an EMBL/GenBank/DDBJ whole genome shotgun (WGS) entry which is preliminary data.</text>
</comment>
<keyword evidence="1" id="KW-0472">Membrane</keyword>
<dbReference type="EMBL" id="JAAMPC010000008">
    <property type="protein sequence ID" value="KAG2298465.1"/>
    <property type="molecule type" value="Genomic_DNA"/>
</dbReference>
<dbReference type="AlphaFoldDB" id="A0A8X7S488"/>
<keyword evidence="1" id="KW-0812">Transmembrane</keyword>
<accession>A0A8X7S488</accession>